<evidence type="ECO:0000313" key="1">
    <source>
        <dbReference type="EMBL" id="VDO94177.1"/>
    </source>
</evidence>
<accession>A0A183NMG9</accession>
<gene>
    <name evidence="1" type="ORF">SMTD_LOCUS3305</name>
</gene>
<protein>
    <submittedName>
        <fullName evidence="1">Uncharacterized protein</fullName>
    </submittedName>
</protein>
<sequence>MRSISVYESPSHIYLVGSDVGERHFRILKIARAPVPLKEDHLWLDKECSASEATVEAESLVDRIWRLNIIEDPHIYSKSELARLLHVIQATSRVRLQYRLRILVNIIPFHLSGMYYWIQQSYVKIPVLFSFVRYYVLLSNPK</sequence>
<dbReference type="EMBL" id="UZAL01005754">
    <property type="protein sequence ID" value="VDO94177.1"/>
    <property type="molecule type" value="Genomic_DNA"/>
</dbReference>
<evidence type="ECO:0000313" key="2">
    <source>
        <dbReference type="Proteomes" id="UP000269396"/>
    </source>
</evidence>
<keyword evidence="2" id="KW-1185">Reference proteome</keyword>
<dbReference type="STRING" id="31246.A0A183NMG9"/>
<dbReference type="AlphaFoldDB" id="A0A183NMG9"/>
<reference evidence="1 2" key="1">
    <citation type="submission" date="2018-11" db="EMBL/GenBank/DDBJ databases">
        <authorList>
            <consortium name="Pathogen Informatics"/>
        </authorList>
    </citation>
    <scope>NUCLEOTIDE SEQUENCE [LARGE SCALE GENOMIC DNA]</scope>
    <source>
        <strain>Denwood</strain>
        <strain evidence="2">Zambia</strain>
    </source>
</reference>
<dbReference type="Proteomes" id="UP000269396">
    <property type="component" value="Unassembled WGS sequence"/>
</dbReference>
<name>A0A183NMG9_9TREM</name>
<proteinExistence type="predicted"/>
<organism evidence="1 2">
    <name type="scientific">Schistosoma mattheei</name>
    <dbReference type="NCBI Taxonomy" id="31246"/>
    <lineage>
        <taxon>Eukaryota</taxon>
        <taxon>Metazoa</taxon>
        <taxon>Spiralia</taxon>
        <taxon>Lophotrochozoa</taxon>
        <taxon>Platyhelminthes</taxon>
        <taxon>Trematoda</taxon>
        <taxon>Digenea</taxon>
        <taxon>Strigeidida</taxon>
        <taxon>Schistosomatoidea</taxon>
        <taxon>Schistosomatidae</taxon>
        <taxon>Schistosoma</taxon>
    </lineage>
</organism>